<dbReference type="OrthoDB" id="31794at2"/>
<keyword evidence="1" id="KW-0802">TPR repeat</keyword>
<dbReference type="InterPro" id="IPR019734">
    <property type="entry name" value="TPR_rpt"/>
</dbReference>
<dbReference type="PROSITE" id="PS50293">
    <property type="entry name" value="TPR_REGION"/>
    <property type="match status" value="1"/>
</dbReference>
<keyword evidence="2" id="KW-0812">Transmembrane</keyword>
<dbReference type="PANTHER" id="PTHR44998">
    <property type="match status" value="1"/>
</dbReference>
<feature type="repeat" description="TPR" evidence="1">
    <location>
        <begin position="129"/>
        <end position="162"/>
    </location>
</feature>
<dbReference type="Pfam" id="PF13414">
    <property type="entry name" value="TPR_11"/>
    <property type="match status" value="1"/>
</dbReference>
<protein>
    <submittedName>
        <fullName evidence="3">Tetratricopeptide TPR_1 repeat-containing protein</fullName>
    </submittedName>
</protein>
<name>F2NNS4_MARHT</name>
<dbReference type="GO" id="GO:0016757">
    <property type="term" value="F:glycosyltransferase activity"/>
    <property type="evidence" value="ECO:0007669"/>
    <property type="project" value="TreeGrafter"/>
</dbReference>
<dbReference type="PANTHER" id="PTHR44998:SF1">
    <property type="entry name" value="UDP-N-ACETYLGLUCOSAMINE--PEPTIDE N-ACETYLGLUCOSAMINYLTRANSFERASE 110 KDA SUBUNIT"/>
    <property type="match status" value="1"/>
</dbReference>
<dbReference type="eggNOG" id="COG0457">
    <property type="taxonomic scope" value="Bacteria"/>
</dbReference>
<evidence type="ECO:0000256" key="2">
    <source>
        <dbReference type="SAM" id="Phobius"/>
    </source>
</evidence>
<dbReference type="Proteomes" id="UP000007030">
    <property type="component" value="Chromosome"/>
</dbReference>
<dbReference type="SUPFAM" id="SSF48452">
    <property type="entry name" value="TPR-like"/>
    <property type="match status" value="1"/>
</dbReference>
<keyword evidence="2" id="KW-1133">Transmembrane helix</keyword>
<dbReference type="STRING" id="869210.Marky_0547"/>
<dbReference type="Gene3D" id="1.25.40.10">
    <property type="entry name" value="Tetratricopeptide repeat domain"/>
    <property type="match status" value="1"/>
</dbReference>
<proteinExistence type="predicted"/>
<evidence type="ECO:0000313" key="4">
    <source>
        <dbReference type="Proteomes" id="UP000007030"/>
    </source>
</evidence>
<accession>F2NNS4</accession>
<dbReference type="InterPro" id="IPR011990">
    <property type="entry name" value="TPR-like_helical_dom_sf"/>
</dbReference>
<sequence>MEHTSVEDLMRAGRLEEAFARAMAGEAGPIEAIRAAMDLRELVWAKRYAEALRFLEMERRTLEPYLDVDRLGAGLEAFRAGGSVEAYLDDPLLGGEAWVLEGLRRVEAGDLAGARAAFEQAVALDPRHYRAVTNLANTYLEAGEVEEAIRLYRKAIKLNEAYPEAHESLAAAYRKQGKLHESVTHFKRAQRLRLRPRQGPRTGKEPARPGLFGGRWWVWIILIVAAYLLLNR</sequence>
<keyword evidence="4" id="KW-1185">Reference proteome</keyword>
<evidence type="ECO:0000313" key="3">
    <source>
        <dbReference type="EMBL" id="AEB11298.1"/>
    </source>
</evidence>
<reference evidence="3 4" key="1">
    <citation type="journal article" date="2012" name="Stand. Genomic Sci.">
        <title>Complete genome sequence of the aerobic, heterotroph Marinithermus hydrothermalis type strain (T1(T)) from a deep-sea hydrothermal vent chimney.</title>
        <authorList>
            <person name="Copeland A."/>
            <person name="Gu W."/>
            <person name="Yasawong M."/>
            <person name="Lapidus A."/>
            <person name="Lucas S."/>
            <person name="Deshpande S."/>
            <person name="Pagani I."/>
            <person name="Tapia R."/>
            <person name="Cheng J.F."/>
            <person name="Goodwin L.A."/>
            <person name="Pitluck S."/>
            <person name="Liolios K."/>
            <person name="Ivanova N."/>
            <person name="Mavromatis K."/>
            <person name="Mikhailova N."/>
            <person name="Pati A."/>
            <person name="Chen A."/>
            <person name="Palaniappan K."/>
            <person name="Land M."/>
            <person name="Pan C."/>
            <person name="Brambilla E.M."/>
            <person name="Rohde M."/>
            <person name="Tindall B.J."/>
            <person name="Sikorski J."/>
            <person name="Goker M."/>
            <person name="Detter J.C."/>
            <person name="Bristow J."/>
            <person name="Eisen J.A."/>
            <person name="Markowitz V."/>
            <person name="Hugenholtz P."/>
            <person name="Kyrpides N.C."/>
            <person name="Klenk H.P."/>
            <person name="Woyke T."/>
        </authorList>
    </citation>
    <scope>NUCLEOTIDE SEQUENCE [LARGE SCALE GENOMIC DNA]</scope>
    <source>
        <strain evidence="4">DSM 14884 / JCM 11576 / T1</strain>
    </source>
</reference>
<dbReference type="HOGENOM" id="CLU_1309619_0_0_0"/>
<gene>
    <name evidence="3" type="ordered locus">Marky_0547</name>
</gene>
<dbReference type="RefSeq" id="WP_013703350.1">
    <property type="nucleotide sequence ID" value="NC_015387.1"/>
</dbReference>
<dbReference type="PROSITE" id="PS50005">
    <property type="entry name" value="TPR"/>
    <property type="match status" value="2"/>
</dbReference>
<dbReference type="AlphaFoldDB" id="F2NNS4"/>
<organism evidence="3 4">
    <name type="scientific">Marinithermus hydrothermalis (strain DSM 14884 / JCM 11576 / T1)</name>
    <dbReference type="NCBI Taxonomy" id="869210"/>
    <lineage>
        <taxon>Bacteria</taxon>
        <taxon>Thermotogati</taxon>
        <taxon>Deinococcota</taxon>
        <taxon>Deinococci</taxon>
        <taxon>Thermales</taxon>
        <taxon>Thermaceae</taxon>
        <taxon>Marinithermus</taxon>
    </lineage>
</organism>
<evidence type="ECO:0000256" key="1">
    <source>
        <dbReference type="PROSITE-ProRule" id="PRU00339"/>
    </source>
</evidence>
<dbReference type="SMART" id="SM00028">
    <property type="entry name" value="TPR"/>
    <property type="match status" value="3"/>
</dbReference>
<feature type="repeat" description="TPR" evidence="1">
    <location>
        <begin position="95"/>
        <end position="128"/>
    </location>
</feature>
<dbReference type="KEGG" id="mhd:Marky_0547"/>
<keyword evidence="2" id="KW-0472">Membrane</keyword>
<dbReference type="EMBL" id="CP002630">
    <property type="protein sequence ID" value="AEB11298.1"/>
    <property type="molecule type" value="Genomic_DNA"/>
</dbReference>
<dbReference type="GO" id="GO:0006493">
    <property type="term" value="P:protein O-linked glycosylation"/>
    <property type="evidence" value="ECO:0007669"/>
    <property type="project" value="TreeGrafter"/>
</dbReference>
<feature type="transmembrane region" description="Helical" evidence="2">
    <location>
        <begin position="214"/>
        <end position="230"/>
    </location>
</feature>